<dbReference type="Gene3D" id="3.50.50.60">
    <property type="entry name" value="FAD/NAD(P)-binding domain"/>
    <property type="match status" value="2"/>
</dbReference>
<proteinExistence type="inferred from homology"/>
<feature type="region of interest" description="Disordered" evidence="2">
    <location>
        <begin position="1"/>
        <end position="20"/>
    </location>
</feature>
<reference evidence="3 4" key="1">
    <citation type="submission" date="2017-06" db="EMBL/GenBank/DDBJ databases">
        <title>Genome of Fusarium nygamai isolate CS10214.</title>
        <authorList>
            <person name="Gardiner D.M."/>
            <person name="Obanor F."/>
            <person name="Kazan K."/>
        </authorList>
    </citation>
    <scope>NUCLEOTIDE SEQUENCE [LARGE SCALE GENOMIC DNA]</scope>
    <source>
        <strain evidence="3 4">CS10214</strain>
    </source>
</reference>
<comment type="caution">
    <text evidence="3">The sequence shown here is derived from an EMBL/GenBank/DDBJ whole genome shotgun (WGS) entry which is preliminary data.</text>
</comment>
<dbReference type="AlphaFoldDB" id="A0A2K0W8J5"/>
<gene>
    <name evidence="3" type="ORF">FNYG_08072</name>
</gene>
<dbReference type="Proteomes" id="UP000236664">
    <property type="component" value="Unassembled WGS sequence"/>
</dbReference>
<keyword evidence="4" id="KW-1185">Reference proteome</keyword>
<evidence type="ECO:0000313" key="4">
    <source>
        <dbReference type="Proteomes" id="UP000236664"/>
    </source>
</evidence>
<evidence type="ECO:0000256" key="1">
    <source>
        <dbReference type="ARBA" id="ARBA00010139"/>
    </source>
</evidence>
<evidence type="ECO:0000313" key="3">
    <source>
        <dbReference type="EMBL" id="PNP78593.1"/>
    </source>
</evidence>
<dbReference type="PANTHER" id="PTHR42877:SF7">
    <property type="entry name" value="FLAVIN-BINDING MONOOXYGENASE-RELATED"/>
    <property type="match status" value="1"/>
</dbReference>
<comment type="similarity">
    <text evidence="1">Belongs to the FAD-binding monooxygenase family.</text>
</comment>
<dbReference type="Pfam" id="PF13450">
    <property type="entry name" value="NAD_binding_8"/>
    <property type="match status" value="1"/>
</dbReference>
<accession>A0A2K0W8J5</accession>
<evidence type="ECO:0000256" key="2">
    <source>
        <dbReference type="SAM" id="MobiDB-lite"/>
    </source>
</evidence>
<dbReference type="InterPro" id="IPR036188">
    <property type="entry name" value="FAD/NAD-bd_sf"/>
</dbReference>
<name>A0A2K0W8J5_GIBNY</name>
<dbReference type="PANTHER" id="PTHR42877">
    <property type="entry name" value="L-ORNITHINE N(5)-MONOOXYGENASE-RELATED"/>
    <property type="match status" value="1"/>
</dbReference>
<dbReference type="SUPFAM" id="SSF51905">
    <property type="entry name" value="FAD/NAD(P)-binding domain"/>
    <property type="match status" value="2"/>
</dbReference>
<dbReference type="InterPro" id="IPR051209">
    <property type="entry name" value="FAD-bind_Monooxygenase_sf"/>
</dbReference>
<sequence>MVLSHSAMENGANKATPGGMPGTAFLKRKLKIVMLGAGHTDGKCRLDVYEKNPELGGTWYENRYPGCACDVPAHTYQFSWAPNPRRSKFYAPAPEIRQYLNDVVDKHGMRKYMHFNHPAVSAQWQEKPSTWHAELETKDGFGNPITIIRECDVLVKGLGTLNKWKYPDIDGLSTFSGRLMHTANWDETVDLTDKRIAVIGNGASAADSAEDWERFEKDPDGYLEYRRRLEKTLAGGFEALWSGSIAQAELERTTLEHMTNMIHDPRLMEALLPKFEVGCRRFTPGDHYLNAIQQSNVSVISDHIVRVSEDGIVDETGTVTELDVIVCATGFDTSYEPRFPTTGRNGYSLSENWGKDKPTESYMGAVVAQFPNLLGKTDFSSLSLKWGRLERTVAVAARL</sequence>
<dbReference type="EMBL" id="MTQA01000101">
    <property type="protein sequence ID" value="PNP78593.1"/>
    <property type="molecule type" value="Genomic_DNA"/>
</dbReference>
<dbReference type="OrthoDB" id="74360at2759"/>
<organism evidence="3 4">
    <name type="scientific">Gibberella nygamai</name>
    <name type="common">Bean root rot disease fungus</name>
    <name type="synonym">Fusarium nygamai</name>
    <dbReference type="NCBI Taxonomy" id="42673"/>
    <lineage>
        <taxon>Eukaryota</taxon>
        <taxon>Fungi</taxon>
        <taxon>Dikarya</taxon>
        <taxon>Ascomycota</taxon>
        <taxon>Pezizomycotina</taxon>
        <taxon>Sordariomycetes</taxon>
        <taxon>Hypocreomycetidae</taxon>
        <taxon>Hypocreales</taxon>
        <taxon>Nectriaceae</taxon>
        <taxon>Fusarium</taxon>
        <taxon>Fusarium fujikuroi species complex</taxon>
    </lineage>
</organism>
<protein>
    <recommendedName>
        <fullName evidence="5">FAD/NAD(P)-binding domain-containing protein</fullName>
    </recommendedName>
</protein>
<evidence type="ECO:0008006" key="5">
    <source>
        <dbReference type="Google" id="ProtNLM"/>
    </source>
</evidence>